<dbReference type="RefSeq" id="WP_058029485.1">
    <property type="nucleotide sequence ID" value="NZ_CP013187.1"/>
</dbReference>
<feature type="transmembrane region" description="Helical" evidence="1">
    <location>
        <begin position="6"/>
        <end position="27"/>
    </location>
</feature>
<accession>A0A0S2K121</accession>
<reference evidence="2 3" key="1">
    <citation type="submission" date="2015-11" db="EMBL/GenBank/DDBJ databases">
        <authorList>
            <person name="Zhang Y."/>
            <person name="Guo Z."/>
        </authorList>
    </citation>
    <scope>NUCLEOTIDE SEQUENCE [LARGE SCALE GENOMIC DNA]</scope>
    <source>
        <strain evidence="2 3">KCTC 12086</strain>
    </source>
</reference>
<keyword evidence="1" id="KW-0812">Transmembrane</keyword>
<evidence type="ECO:0000313" key="2">
    <source>
        <dbReference type="EMBL" id="ALO41775.1"/>
    </source>
</evidence>
<name>A0A0S2K121_9GAMM</name>
<organism evidence="2 3">
    <name type="scientific">Pseudoalteromonas phenolica</name>
    <dbReference type="NCBI Taxonomy" id="161398"/>
    <lineage>
        <taxon>Bacteria</taxon>
        <taxon>Pseudomonadati</taxon>
        <taxon>Pseudomonadota</taxon>
        <taxon>Gammaproteobacteria</taxon>
        <taxon>Alteromonadales</taxon>
        <taxon>Pseudoalteromonadaceae</taxon>
        <taxon>Pseudoalteromonas</taxon>
    </lineage>
</organism>
<keyword evidence="1" id="KW-1133">Transmembrane helix</keyword>
<dbReference type="OrthoDB" id="9808590at2"/>
<dbReference type="KEGG" id="pphe:PP2015_1261"/>
<protein>
    <submittedName>
        <fullName evidence="2">Uncharacterized protein</fullName>
    </submittedName>
</protein>
<dbReference type="STRING" id="161398.PP2015_1261"/>
<evidence type="ECO:0000256" key="1">
    <source>
        <dbReference type="SAM" id="Phobius"/>
    </source>
</evidence>
<dbReference type="Proteomes" id="UP000061457">
    <property type="component" value="Chromosome I"/>
</dbReference>
<feature type="transmembrane region" description="Helical" evidence="1">
    <location>
        <begin position="53"/>
        <end position="74"/>
    </location>
</feature>
<keyword evidence="3" id="KW-1185">Reference proteome</keyword>
<proteinExistence type="predicted"/>
<dbReference type="PATRIC" id="fig|161398.10.peg.1284"/>
<evidence type="ECO:0000313" key="3">
    <source>
        <dbReference type="Proteomes" id="UP000061457"/>
    </source>
</evidence>
<dbReference type="AlphaFoldDB" id="A0A0S2K121"/>
<sequence>MSISMFDLAMFTLLVCFYILFVTWFSIRNRIRLAEEVDAYLGGENPRKLKQTLFAAFSFTKMPFAIFRITLHFFSVMFKLIEKPLIQKLAERSSEKAIDRATV</sequence>
<keyword evidence="1" id="KW-0472">Membrane</keyword>
<dbReference type="EMBL" id="CP013187">
    <property type="protein sequence ID" value="ALO41775.1"/>
    <property type="molecule type" value="Genomic_DNA"/>
</dbReference>
<gene>
    <name evidence="2" type="ORF">PP2015_1261</name>
</gene>